<evidence type="ECO:0000313" key="9">
    <source>
        <dbReference type="Proteomes" id="UP000777784"/>
    </source>
</evidence>
<evidence type="ECO:0000256" key="5">
    <source>
        <dbReference type="ARBA" id="ARBA00022729"/>
    </source>
</evidence>
<dbReference type="GO" id="GO:0009279">
    <property type="term" value="C:cell outer membrane"/>
    <property type="evidence" value="ECO:0007669"/>
    <property type="project" value="UniProtKB-SubCell"/>
</dbReference>
<dbReference type="InterPro" id="IPR011050">
    <property type="entry name" value="Pectin_lyase_fold/virulence"/>
</dbReference>
<dbReference type="GO" id="GO:0005576">
    <property type="term" value="C:extracellular region"/>
    <property type="evidence" value="ECO:0007669"/>
    <property type="project" value="UniProtKB-SubCell"/>
</dbReference>
<keyword evidence="5" id="KW-0732">Signal</keyword>
<evidence type="ECO:0000256" key="2">
    <source>
        <dbReference type="ARBA" id="ARBA00004442"/>
    </source>
</evidence>
<sequence>MCKSGGGILCRNGSNPTIVNVHFVDNYGRYGGGFYAYNAEPTVIDCTFWNNSVELQGGAILCTTASPMIIGCTIYGNTAPDQGGGLFAEEGSFPVLERTIIAGSLDGGSVLSLPGSAISLSCCNIYGNAGGDWVACIQDQYGFDGNIYADPLFCLPEAGDFTLQSGSSCLYSHHPGGWVCGLIGAHPIGCPASSVADGSVEAATWGGLKARINR</sequence>
<keyword evidence="6" id="KW-0472">Membrane</keyword>
<accession>A0A948RY29</accession>
<evidence type="ECO:0000256" key="1">
    <source>
        <dbReference type="ARBA" id="ARBA00004196"/>
    </source>
</evidence>
<protein>
    <submittedName>
        <fullName evidence="8">Right-handed parallel beta-helix repeat-containing protein</fullName>
    </submittedName>
</protein>
<dbReference type="EMBL" id="JAHJDP010000048">
    <property type="protein sequence ID" value="MBU2691197.1"/>
    <property type="molecule type" value="Genomic_DNA"/>
</dbReference>
<name>A0A948RY29_UNCEI</name>
<dbReference type="AlphaFoldDB" id="A0A948RY29"/>
<dbReference type="SUPFAM" id="SSF51126">
    <property type="entry name" value="Pectin lyase-like"/>
    <property type="match status" value="1"/>
</dbReference>
<keyword evidence="4" id="KW-0964">Secreted</keyword>
<dbReference type="Pfam" id="PF02415">
    <property type="entry name" value="Chlam_PMP"/>
    <property type="match status" value="1"/>
</dbReference>
<reference evidence="8" key="1">
    <citation type="submission" date="2021-05" db="EMBL/GenBank/DDBJ databases">
        <title>Energy efficiency and biological interactions define the core microbiome of deep oligotrophic groundwater.</title>
        <authorList>
            <person name="Mehrshad M."/>
            <person name="Lopez-Fernandez M."/>
            <person name="Bell E."/>
            <person name="Bernier-Latmani R."/>
            <person name="Bertilsson S."/>
            <person name="Dopson M."/>
        </authorList>
    </citation>
    <scope>NUCLEOTIDE SEQUENCE</scope>
    <source>
        <strain evidence="8">Modern_marine.mb.64</strain>
    </source>
</reference>
<dbReference type="InterPro" id="IPR012334">
    <property type="entry name" value="Pectin_lyas_fold"/>
</dbReference>
<evidence type="ECO:0000256" key="4">
    <source>
        <dbReference type="ARBA" id="ARBA00022525"/>
    </source>
</evidence>
<evidence type="ECO:0000256" key="3">
    <source>
        <dbReference type="ARBA" id="ARBA00004613"/>
    </source>
</evidence>
<organism evidence="8 9">
    <name type="scientific">Eiseniibacteriota bacterium</name>
    <dbReference type="NCBI Taxonomy" id="2212470"/>
    <lineage>
        <taxon>Bacteria</taxon>
        <taxon>Candidatus Eiseniibacteriota</taxon>
    </lineage>
</organism>
<evidence type="ECO:0000313" key="8">
    <source>
        <dbReference type="EMBL" id="MBU2691197.1"/>
    </source>
</evidence>
<dbReference type="Gene3D" id="2.160.20.10">
    <property type="entry name" value="Single-stranded right-handed beta-helix, Pectin lyase-like"/>
    <property type="match status" value="1"/>
</dbReference>
<comment type="caution">
    <text evidence="8">The sequence shown here is derived from an EMBL/GenBank/DDBJ whole genome shotgun (WGS) entry which is preliminary data.</text>
</comment>
<keyword evidence="7" id="KW-0998">Cell outer membrane</keyword>
<comment type="subcellular location">
    <subcellularLocation>
        <location evidence="1">Cell envelope</location>
    </subcellularLocation>
    <subcellularLocation>
        <location evidence="2">Cell outer membrane</location>
    </subcellularLocation>
    <subcellularLocation>
        <location evidence="3">Secreted</location>
    </subcellularLocation>
</comment>
<evidence type="ECO:0000256" key="7">
    <source>
        <dbReference type="ARBA" id="ARBA00023237"/>
    </source>
</evidence>
<dbReference type="InterPro" id="IPR003368">
    <property type="entry name" value="POMP_repeat"/>
</dbReference>
<proteinExistence type="predicted"/>
<dbReference type="NCBIfam" id="TIGR01376">
    <property type="entry name" value="POMP_repeat"/>
    <property type="match status" value="1"/>
</dbReference>
<dbReference type="Proteomes" id="UP000777784">
    <property type="component" value="Unassembled WGS sequence"/>
</dbReference>
<evidence type="ECO:0000256" key="6">
    <source>
        <dbReference type="ARBA" id="ARBA00023136"/>
    </source>
</evidence>
<gene>
    <name evidence="8" type="ORF">KJ970_09730</name>
</gene>